<keyword evidence="2 5" id="KW-0238">DNA-binding</keyword>
<dbReference type="InterPro" id="IPR014710">
    <property type="entry name" value="RmlC-like_jellyroll"/>
</dbReference>
<evidence type="ECO:0000256" key="1">
    <source>
        <dbReference type="ARBA" id="ARBA00023015"/>
    </source>
</evidence>
<dbReference type="Pfam" id="PF12833">
    <property type="entry name" value="HTH_18"/>
    <property type="match status" value="1"/>
</dbReference>
<dbReference type="Gene3D" id="1.10.10.60">
    <property type="entry name" value="Homeodomain-like"/>
    <property type="match status" value="2"/>
</dbReference>
<dbReference type="Proteomes" id="UP000245845">
    <property type="component" value="Unassembled WGS sequence"/>
</dbReference>
<feature type="domain" description="HTH araC/xylS-type" evidence="4">
    <location>
        <begin position="184"/>
        <end position="282"/>
    </location>
</feature>
<gene>
    <name evidence="5" type="ORF">A8806_13010</name>
</gene>
<dbReference type="SUPFAM" id="SSF51215">
    <property type="entry name" value="Regulatory protein AraC"/>
    <property type="match status" value="1"/>
</dbReference>
<dbReference type="InterPro" id="IPR009057">
    <property type="entry name" value="Homeodomain-like_sf"/>
</dbReference>
<evidence type="ECO:0000313" key="6">
    <source>
        <dbReference type="Proteomes" id="UP000245845"/>
    </source>
</evidence>
<proteinExistence type="predicted"/>
<keyword evidence="1" id="KW-0805">Transcription regulation</keyword>
<reference evidence="5 6" key="1">
    <citation type="submission" date="2018-05" db="EMBL/GenBank/DDBJ databases">
        <title>The Hungate 1000. A catalogue of reference genomes from the rumen microbiome.</title>
        <authorList>
            <person name="Kelly W."/>
        </authorList>
    </citation>
    <scope>NUCLEOTIDE SEQUENCE [LARGE SCALE GENOMIC DNA]</scope>
    <source>
        <strain evidence="5 6">NLAE-zl-C242</strain>
    </source>
</reference>
<keyword evidence="6" id="KW-1185">Reference proteome</keyword>
<evidence type="ECO:0000256" key="2">
    <source>
        <dbReference type="ARBA" id="ARBA00023125"/>
    </source>
</evidence>
<dbReference type="Gene3D" id="2.60.120.10">
    <property type="entry name" value="Jelly Rolls"/>
    <property type="match status" value="1"/>
</dbReference>
<dbReference type="PANTHER" id="PTHR43280">
    <property type="entry name" value="ARAC-FAMILY TRANSCRIPTIONAL REGULATOR"/>
    <property type="match status" value="1"/>
</dbReference>
<name>A0A2Y9BMM8_9FIRM</name>
<dbReference type="SMART" id="SM00342">
    <property type="entry name" value="HTH_ARAC"/>
    <property type="match status" value="1"/>
</dbReference>
<dbReference type="InterPro" id="IPR018060">
    <property type="entry name" value="HTH_AraC"/>
</dbReference>
<dbReference type="SUPFAM" id="SSF46689">
    <property type="entry name" value="Homeodomain-like"/>
    <property type="match status" value="2"/>
</dbReference>
<dbReference type="PROSITE" id="PS01124">
    <property type="entry name" value="HTH_ARAC_FAMILY_2"/>
    <property type="match status" value="1"/>
</dbReference>
<dbReference type="GO" id="GO:0043565">
    <property type="term" value="F:sequence-specific DNA binding"/>
    <property type="evidence" value="ECO:0007669"/>
    <property type="project" value="InterPro"/>
</dbReference>
<dbReference type="RefSeq" id="WP_109734044.1">
    <property type="nucleotide sequence ID" value="NZ_CABJCL010000007.1"/>
</dbReference>
<dbReference type="InterPro" id="IPR003313">
    <property type="entry name" value="AraC-bd"/>
</dbReference>
<evidence type="ECO:0000259" key="4">
    <source>
        <dbReference type="PROSITE" id="PS01124"/>
    </source>
</evidence>
<dbReference type="EMBL" id="QGDL01000030">
    <property type="protein sequence ID" value="PWJ16885.1"/>
    <property type="molecule type" value="Genomic_DNA"/>
</dbReference>
<dbReference type="OrthoDB" id="9782911at2"/>
<comment type="caution">
    <text evidence="5">The sequence shown here is derived from an EMBL/GenBank/DDBJ whole genome shotgun (WGS) entry which is preliminary data.</text>
</comment>
<evidence type="ECO:0000313" key="5">
    <source>
        <dbReference type="EMBL" id="PWJ16885.1"/>
    </source>
</evidence>
<dbReference type="PANTHER" id="PTHR43280:SF2">
    <property type="entry name" value="HTH-TYPE TRANSCRIPTIONAL REGULATOR EXSA"/>
    <property type="match status" value="1"/>
</dbReference>
<organism evidence="5 6">
    <name type="scientific">Faecalicatena orotica</name>
    <dbReference type="NCBI Taxonomy" id="1544"/>
    <lineage>
        <taxon>Bacteria</taxon>
        <taxon>Bacillati</taxon>
        <taxon>Bacillota</taxon>
        <taxon>Clostridia</taxon>
        <taxon>Lachnospirales</taxon>
        <taxon>Lachnospiraceae</taxon>
        <taxon>Faecalicatena</taxon>
    </lineage>
</organism>
<accession>A0A2Y9BMM8</accession>
<dbReference type="AlphaFoldDB" id="A0A2Y9BMM8"/>
<protein>
    <submittedName>
        <fullName evidence="5">AraC-like DNA-binding protein</fullName>
    </submittedName>
</protein>
<sequence>MEKLSYYASIEGISLEHMVRYGKFDMRVKHFHNEYEIFYILEGTRSFFFNNRNFVASKGDLILIDTNLIHMTKSVSSNDSGHNRIILYLTPDKVQEFDTKYPTLHLTRFLHQHYGVYHLTEAQQRAFMDLYYLIKRECNEKKHNYKQAVELAVTTYFLYLTRELDIRMPETPLLPQEGKHRHVYEIADYLSQNYEQDISLEALADQFFLSKYYICRLFKEVTGYTIREYVNVIRIQHAKQLLEETDYSISKIAESVGYGSTTHFEQTFKTYMTMSPLKYRKNLDIIKPLILPVNP</sequence>
<dbReference type="GO" id="GO:0003700">
    <property type="term" value="F:DNA-binding transcription factor activity"/>
    <property type="evidence" value="ECO:0007669"/>
    <property type="project" value="InterPro"/>
</dbReference>
<evidence type="ECO:0000256" key="3">
    <source>
        <dbReference type="ARBA" id="ARBA00023163"/>
    </source>
</evidence>
<dbReference type="Pfam" id="PF02311">
    <property type="entry name" value="AraC_binding"/>
    <property type="match status" value="1"/>
</dbReference>
<dbReference type="InterPro" id="IPR037923">
    <property type="entry name" value="HTH-like"/>
</dbReference>
<keyword evidence="3" id="KW-0804">Transcription</keyword>